<accession>A0ABD6ARQ7</accession>
<dbReference type="AlphaFoldDB" id="A0ABD6ARQ7"/>
<evidence type="ECO:0000313" key="2">
    <source>
        <dbReference type="Proteomes" id="UP001597187"/>
    </source>
</evidence>
<reference evidence="1 2" key="1">
    <citation type="journal article" date="2019" name="Int. J. Syst. Evol. Microbiol.">
        <title>The Global Catalogue of Microorganisms (GCM) 10K type strain sequencing project: providing services to taxonomists for standard genome sequencing and annotation.</title>
        <authorList>
            <consortium name="The Broad Institute Genomics Platform"/>
            <consortium name="The Broad Institute Genome Sequencing Center for Infectious Disease"/>
            <person name="Wu L."/>
            <person name="Ma J."/>
        </authorList>
    </citation>
    <scope>NUCLEOTIDE SEQUENCE [LARGE SCALE GENOMIC DNA]</scope>
    <source>
        <strain evidence="1 2">CGMCC 1.12563</strain>
    </source>
</reference>
<organism evidence="1 2">
    <name type="scientific">Halomarina rubra</name>
    <dbReference type="NCBI Taxonomy" id="2071873"/>
    <lineage>
        <taxon>Archaea</taxon>
        <taxon>Methanobacteriati</taxon>
        <taxon>Methanobacteriota</taxon>
        <taxon>Stenosarchaea group</taxon>
        <taxon>Halobacteria</taxon>
        <taxon>Halobacteriales</taxon>
        <taxon>Natronomonadaceae</taxon>
        <taxon>Halomarina</taxon>
    </lineage>
</organism>
<proteinExistence type="predicted"/>
<sequence>MAVSGPSAEITDGRLRVTDPGEGVTLSFGGTFNSETSPADTERFYVPIETAVRLQSSELRIPKLVDLVIMTTEGEAIAEAVNKQRVTVPDGQHLIQITSIGVVCYLRVNGPVETFVADGERVLSFTDETIEVGLRSRHEYPKATVRTTDRPRDIMRAISCFGSALQTTSPERSWPTLRGCPPFIDTGADEFEAPAGLERTETPVHIEVPPELQYIYPVASLAMYLDAQVVPGPDPVLVADGVEHDLGGAGRFERTVQRTLEQLFFFDCVARTDGLYLLNLHERSVVDERSELDLTALYDRSLPEQVNAYLSEPWSLIEDIVPTWKLTADVAPRPVHAGYLPFAANDLAHIRVPTDCVERSGDTADENLAGVIADFERTNPIETPTEFQPTDAAQPPIVTTSAVESIEHAWVGEGVPIGASKPTIEACRRQLNPIGEGLVSVQVIVNDASMRDERVVSELYGLRDLIEMEVSIDEGCTIAETRSLLETEADFVHYIGHVTDAGLQCSDGYLDARTLDEAGMRAFVLNGCRSYQQGRALVECGAIGGVVTLSNVTNVPATVVGQQIAQLLNAGFSLSAALEVIGRETVTGRQYVIVGDGNAALTAPRSGGAFRLKLNSTDSGYMLSYYSYPVTGWGLGATATPNIGDNTQQYLTGGHVATFSATKSETRDLFDTNVRLPVTVDGTLHWSNEIDVDTVVD</sequence>
<protein>
    <recommendedName>
        <fullName evidence="3">CHAT domain-containing protein</fullName>
    </recommendedName>
</protein>
<evidence type="ECO:0000313" key="1">
    <source>
        <dbReference type="EMBL" id="MFD1512541.1"/>
    </source>
</evidence>
<dbReference type="Proteomes" id="UP001597187">
    <property type="component" value="Unassembled WGS sequence"/>
</dbReference>
<name>A0ABD6ARQ7_9EURY</name>
<dbReference type="RefSeq" id="WP_250872515.1">
    <property type="nucleotide sequence ID" value="NZ_JALXFV010000002.1"/>
</dbReference>
<evidence type="ECO:0008006" key="3">
    <source>
        <dbReference type="Google" id="ProtNLM"/>
    </source>
</evidence>
<comment type="caution">
    <text evidence="1">The sequence shown here is derived from an EMBL/GenBank/DDBJ whole genome shotgun (WGS) entry which is preliminary data.</text>
</comment>
<gene>
    <name evidence="1" type="ORF">ACFSBT_04510</name>
</gene>
<dbReference type="EMBL" id="JBHUDC010000002">
    <property type="protein sequence ID" value="MFD1512541.1"/>
    <property type="molecule type" value="Genomic_DNA"/>
</dbReference>
<keyword evidence="2" id="KW-1185">Reference proteome</keyword>